<dbReference type="Pfam" id="PF14865">
    <property type="entry name" value="Macin"/>
    <property type="match status" value="1"/>
</dbReference>
<comment type="caution">
    <text evidence="5">The sequence shown here is derived from an EMBL/GenBank/DDBJ whole genome shotgun (WGS) entry which is preliminary data.</text>
</comment>
<dbReference type="GO" id="GO:0006952">
    <property type="term" value="P:defense response"/>
    <property type="evidence" value="ECO:0007669"/>
    <property type="project" value="InterPro"/>
</dbReference>
<comment type="similarity">
    <text evidence="2">Belongs to the macin family.</text>
</comment>
<keyword evidence="3" id="KW-0964">Secreted</keyword>
<dbReference type="Gene3D" id="3.30.30.100">
    <property type="match status" value="1"/>
</dbReference>
<reference evidence="5" key="1">
    <citation type="journal article" date="2019" name="bioRxiv">
        <title>The Genome of the Zebra Mussel, Dreissena polymorpha: A Resource for Invasive Species Research.</title>
        <authorList>
            <person name="McCartney M.A."/>
            <person name="Auch B."/>
            <person name="Kono T."/>
            <person name="Mallez S."/>
            <person name="Zhang Y."/>
            <person name="Obille A."/>
            <person name="Becker A."/>
            <person name="Abrahante J.E."/>
            <person name="Garbe J."/>
            <person name="Badalamenti J.P."/>
            <person name="Herman A."/>
            <person name="Mangelson H."/>
            <person name="Liachko I."/>
            <person name="Sullivan S."/>
            <person name="Sone E.D."/>
            <person name="Koren S."/>
            <person name="Silverstein K.A.T."/>
            <person name="Beckman K.B."/>
            <person name="Gohl D.M."/>
        </authorList>
    </citation>
    <scope>NUCLEOTIDE SEQUENCE</scope>
    <source>
        <strain evidence="5">Duluth1</strain>
        <tissue evidence="5">Whole animal</tissue>
    </source>
</reference>
<reference evidence="5" key="2">
    <citation type="submission" date="2020-11" db="EMBL/GenBank/DDBJ databases">
        <authorList>
            <person name="McCartney M.A."/>
            <person name="Auch B."/>
            <person name="Kono T."/>
            <person name="Mallez S."/>
            <person name="Becker A."/>
            <person name="Gohl D.M."/>
            <person name="Silverstein K.A.T."/>
            <person name="Koren S."/>
            <person name="Bechman K.B."/>
            <person name="Herman A."/>
            <person name="Abrahante J.E."/>
            <person name="Garbe J."/>
        </authorList>
    </citation>
    <scope>NUCLEOTIDE SEQUENCE</scope>
    <source>
        <strain evidence="5">Duluth1</strain>
        <tissue evidence="5">Whole animal</tissue>
    </source>
</reference>
<organism evidence="5 6">
    <name type="scientific">Dreissena polymorpha</name>
    <name type="common">Zebra mussel</name>
    <name type="synonym">Mytilus polymorpha</name>
    <dbReference type="NCBI Taxonomy" id="45954"/>
    <lineage>
        <taxon>Eukaryota</taxon>
        <taxon>Metazoa</taxon>
        <taxon>Spiralia</taxon>
        <taxon>Lophotrochozoa</taxon>
        <taxon>Mollusca</taxon>
        <taxon>Bivalvia</taxon>
        <taxon>Autobranchia</taxon>
        <taxon>Heteroconchia</taxon>
        <taxon>Euheterodonta</taxon>
        <taxon>Imparidentia</taxon>
        <taxon>Neoheterodontei</taxon>
        <taxon>Myida</taxon>
        <taxon>Dreissenoidea</taxon>
        <taxon>Dreissenidae</taxon>
        <taxon>Dreissena</taxon>
    </lineage>
</organism>
<evidence type="ECO:0000256" key="4">
    <source>
        <dbReference type="ARBA" id="ARBA00023157"/>
    </source>
</evidence>
<dbReference type="EMBL" id="JAIWYP010000008">
    <property type="protein sequence ID" value="KAH3789379.1"/>
    <property type="molecule type" value="Genomic_DNA"/>
</dbReference>
<evidence type="ECO:0000256" key="3">
    <source>
        <dbReference type="ARBA" id="ARBA00022525"/>
    </source>
</evidence>
<protein>
    <submittedName>
        <fullName evidence="5">Uncharacterized protein</fullName>
    </submittedName>
</protein>
<proteinExistence type="inferred from homology"/>
<dbReference type="AlphaFoldDB" id="A0A9D4IYG7"/>
<evidence type="ECO:0000256" key="2">
    <source>
        <dbReference type="ARBA" id="ARBA00010366"/>
    </source>
</evidence>
<evidence type="ECO:0000256" key="1">
    <source>
        <dbReference type="ARBA" id="ARBA00004613"/>
    </source>
</evidence>
<dbReference type="InterPro" id="IPR029230">
    <property type="entry name" value="Macin"/>
</dbReference>
<dbReference type="InterPro" id="IPR038456">
    <property type="entry name" value="Macin_sf"/>
</dbReference>
<keyword evidence="4" id="KW-1015">Disulfide bond</keyword>
<accession>A0A9D4IYG7</accession>
<gene>
    <name evidence="5" type="ORF">DPMN_167557</name>
</gene>
<evidence type="ECO:0000313" key="5">
    <source>
        <dbReference type="EMBL" id="KAH3789379.1"/>
    </source>
</evidence>
<keyword evidence="6" id="KW-1185">Reference proteome</keyword>
<sequence>MSLLDIKFADVKQKRRLMQKVDCWDTWSRCSRWSIAGSGRIWPTFDAHCKQSRYKGGKCVDVKSKCPISSKALQCQCY</sequence>
<dbReference type="GO" id="GO:0005576">
    <property type="term" value="C:extracellular region"/>
    <property type="evidence" value="ECO:0007669"/>
    <property type="project" value="UniProtKB-SubCell"/>
</dbReference>
<dbReference type="Proteomes" id="UP000828390">
    <property type="component" value="Unassembled WGS sequence"/>
</dbReference>
<evidence type="ECO:0000313" key="6">
    <source>
        <dbReference type="Proteomes" id="UP000828390"/>
    </source>
</evidence>
<name>A0A9D4IYG7_DREPO</name>
<comment type="subcellular location">
    <subcellularLocation>
        <location evidence="1">Secreted</location>
    </subcellularLocation>
</comment>